<protein>
    <recommendedName>
        <fullName evidence="6">S-layer homology domain-containing protein</fullName>
    </recommendedName>
</protein>
<evidence type="ECO:0000256" key="1">
    <source>
        <dbReference type="SAM" id="SignalP"/>
    </source>
</evidence>
<evidence type="ECO:0000313" key="4">
    <source>
        <dbReference type="EMBL" id="PIZ40628.1"/>
    </source>
</evidence>
<dbReference type="InterPro" id="IPR051465">
    <property type="entry name" value="Cell_Envelope_Struct_Comp"/>
</dbReference>
<dbReference type="AlphaFoldDB" id="A0A2M7T954"/>
<dbReference type="EMBL" id="PFNG01000085">
    <property type="protein sequence ID" value="PIZ40628.1"/>
    <property type="molecule type" value="Genomic_DNA"/>
</dbReference>
<dbReference type="PROSITE" id="PS50835">
    <property type="entry name" value="IG_LIKE"/>
    <property type="match status" value="1"/>
</dbReference>
<feature type="domain" description="SLH" evidence="3">
    <location>
        <begin position="521"/>
        <end position="584"/>
    </location>
</feature>
<dbReference type="PANTHER" id="PTHR43308:SF5">
    <property type="entry name" value="S-LAYER PROTEIN _ PEPTIDOGLYCAN ENDO-BETA-N-ACETYLGLUCOSAMINIDASE"/>
    <property type="match status" value="1"/>
</dbReference>
<organism evidence="4 5">
    <name type="scientific">Candidatus Aquicultor secundus</name>
    <dbReference type="NCBI Taxonomy" id="1973895"/>
    <lineage>
        <taxon>Bacteria</taxon>
        <taxon>Bacillati</taxon>
        <taxon>Actinomycetota</taxon>
        <taxon>Candidatus Aquicultoria</taxon>
        <taxon>Candidatus Aquicultorales</taxon>
        <taxon>Candidatus Aquicultoraceae</taxon>
        <taxon>Candidatus Aquicultor</taxon>
    </lineage>
</organism>
<comment type="caution">
    <text evidence="4">The sequence shown here is derived from an EMBL/GenBank/DDBJ whole genome shotgun (WGS) entry which is preliminary data.</text>
</comment>
<evidence type="ECO:0008006" key="6">
    <source>
        <dbReference type="Google" id="ProtNLM"/>
    </source>
</evidence>
<evidence type="ECO:0000259" key="2">
    <source>
        <dbReference type="PROSITE" id="PS50835"/>
    </source>
</evidence>
<feature type="domain" description="SLH" evidence="3">
    <location>
        <begin position="395"/>
        <end position="458"/>
    </location>
</feature>
<evidence type="ECO:0000259" key="3">
    <source>
        <dbReference type="PROSITE" id="PS51272"/>
    </source>
</evidence>
<gene>
    <name evidence="4" type="ORF">COY37_03615</name>
</gene>
<dbReference type="InterPro" id="IPR007110">
    <property type="entry name" value="Ig-like_dom"/>
</dbReference>
<name>A0A2M7T954_9ACTN</name>
<accession>A0A2M7T954</accession>
<feature type="domain" description="SLH" evidence="3">
    <location>
        <begin position="587"/>
        <end position="640"/>
    </location>
</feature>
<dbReference type="Proteomes" id="UP000230956">
    <property type="component" value="Unassembled WGS sequence"/>
</dbReference>
<dbReference type="PANTHER" id="PTHR43308">
    <property type="entry name" value="OUTER MEMBRANE PROTEIN ALPHA-RELATED"/>
    <property type="match status" value="1"/>
</dbReference>
<feature type="domain" description="Ig-like" evidence="2">
    <location>
        <begin position="43"/>
        <end position="140"/>
    </location>
</feature>
<evidence type="ECO:0000313" key="5">
    <source>
        <dbReference type="Proteomes" id="UP000230956"/>
    </source>
</evidence>
<reference evidence="5" key="1">
    <citation type="submission" date="2017-09" db="EMBL/GenBank/DDBJ databases">
        <title>Depth-based differentiation of microbial function through sediment-hosted aquifers and enrichment of novel symbionts in the deep terrestrial subsurface.</title>
        <authorList>
            <person name="Probst A.J."/>
            <person name="Ladd B."/>
            <person name="Jarett J.K."/>
            <person name="Geller-Mcgrath D.E."/>
            <person name="Sieber C.M.K."/>
            <person name="Emerson J.B."/>
            <person name="Anantharaman K."/>
            <person name="Thomas B.C."/>
            <person name="Malmstrom R."/>
            <person name="Stieglmeier M."/>
            <person name="Klingl A."/>
            <person name="Woyke T."/>
            <person name="Ryan C.M."/>
            <person name="Banfield J.F."/>
        </authorList>
    </citation>
    <scope>NUCLEOTIDE SEQUENCE [LARGE SCALE GENOMIC DNA]</scope>
</reference>
<dbReference type="InterPro" id="IPR001119">
    <property type="entry name" value="SLH_dom"/>
</dbReference>
<dbReference type="Pfam" id="PF00395">
    <property type="entry name" value="SLH"/>
    <property type="match status" value="5"/>
</dbReference>
<proteinExistence type="predicted"/>
<feature type="domain" description="SLH" evidence="3">
    <location>
        <begin position="641"/>
        <end position="694"/>
    </location>
</feature>
<dbReference type="RefSeq" id="WP_286678942.1">
    <property type="nucleotide sequence ID" value="NZ_MNXI01000117.1"/>
</dbReference>
<sequence length="694" mass="73742">MISRLSRLRITIPLLIALVVAIASPAYAGTSKPMPAKNSVTAPVFKSVSVSKTTVNAGETVTVDVYADGGGSALSSGSITWETPSGQWVGTDLEYDQATGKLTGAFAVNKYAEPGKWTCVMLTIFNEDAEFTDVDEASLSGASLTVINDNPDVEAPSVASVLVSPARLTAGDEVKVTVKATDDLSGVKRGAVTFGNGSKQLLGPSINALLEYNSAKGVLEGTAVVPDDAPAGEWVLYTLEISDNAGNIAFLTDADLKDQGVDVSKATFTVSAVKTAVNDIVPPVIMSPTNGDRYALQLVDQNPKKPGFQVTVSGWAVPGYKVELVSGGKTIAKANNLFSGTGWAAEITISGELTDIYAIAIAPNGNKSDKTCSITRAQAAKLVVKSTGSDPETAHHGYFKDVPASNPYAKYIESAVVRSFIETDTSGLFKPNDPISRGEFTQWAYNSIIQIVEGGPSAPEEDTTIAMPASDEPYFLDVPESSPYAEAVTAMHGMGEISSNPNGTFKPNNRLSACLKLTGFANMKLSDVKSTDWCAPYIFDLMLDGIVTGYKGGVYMPRQTITRAEFAKMLCKVKGWSVSETAAADCVDVPPSHWAHSYVKTLRQNGVVDGYACNSFKADQALSRAEAVKMIVRTQGYKLDTTSETFPDIIGSWASDFILTARKYNLVTGYPDGSFQPDGTITRAEAAKLIWQLL</sequence>
<feature type="chain" id="PRO_5014941588" description="S-layer homology domain-containing protein" evidence="1">
    <location>
        <begin position="29"/>
        <end position="694"/>
    </location>
</feature>
<feature type="signal peptide" evidence="1">
    <location>
        <begin position="1"/>
        <end position="28"/>
    </location>
</feature>
<keyword evidence="1" id="KW-0732">Signal</keyword>
<dbReference type="PROSITE" id="PS51272">
    <property type="entry name" value="SLH"/>
    <property type="match status" value="4"/>
</dbReference>